<protein>
    <submittedName>
        <fullName evidence="3">Heavy-metal-associated domain-containing protein</fullName>
    </submittedName>
</protein>
<dbReference type="RefSeq" id="WP_012243071.1">
    <property type="nucleotide sequence ID" value="NZ_CP103951.1"/>
</dbReference>
<dbReference type="FunFam" id="3.30.70.100:FF:000001">
    <property type="entry name" value="ATPase copper transporting beta"/>
    <property type="match status" value="1"/>
</dbReference>
<dbReference type="EMBL" id="VKID01000003">
    <property type="protein sequence ID" value="TRX99113.1"/>
    <property type="molecule type" value="Genomic_DNA"/>
</dbReference>
<evidence type="ECO:0000313" key="3">
    <source>
        <dbReference type="EMBL" id="TRX99113.1"/>
    </source>
</evidence>
<reference evidence="3 4" key="1">
    <citation type="submission" date="2019-07" db="EMBL/GenBank/DDBJ databases">
        <title>Genome sequence of Acholeplasma laidlawii strain with increased resistance to erythromycin.</title>
        <authorList>
            <person name="Medvedeva E.S."/>
            <person name="Baranova N.B."/>
            <person name="Siniagina M.N."/>
            <person name="Mouzykantov A."/>
            <person name="Chernova O.A."/>
            <person name="Chernov V.M."/>
        </authorList>
    </citation>
    <scope>NUCLEOTIDE SEQUENCE [LARGE SCALE GENOMIC DNA]</scope>
    <source>
        <strain evidence="3 4">PG8REry</strain>
    </source>
</reference>
<dbReference type="GO" id="GO:0006825">
    <property type="term" value="P:copper ion transport"/>
    <property type="evidence" value="ECO:0007669"/>
    <property type="project" value="InterPro"/>
</dbReference>
<dbReference type="PRINTS" id="PR00944">
    <property type="entry name" value="CUEXPORT"/>
</dbReference>
<keyword evidence="1" id="KW-0479">Metal-binding</keyword>
<dbReference type="Gene3D" id="3.30.70.100">
    <property type="match status" value="1"/>
</dbReference>
<accession>A0A553IFY5</accession>
<dbReference type="CDD" id="cd00371">
    <property type="entry name" value="HMA"/>
    <property type="match status" value="1"/>
</dbReference>
<evidence type="ECO:0000313" key="4">
    <source>
        <dbReference type="Proteomes" id="UP000315938"/>
    </source>
</evidence>
<dbReference type="InterPro" id="IPR017969">
    <property type="entry name" value="Heavy-metal-associated_CS"/>
</dbReference>
<evidence type="ECO:0000259" key="2">
    <source>
        <dbReference type="PROSITE" id="PS50846"/>
    </source>
</evidence>
<dbReference type="PROSITE" id="PS50846">
    <property type="entry name" value="HMA_2"/>
    <property type="match status" value="1"/>
</dbReference>
<dbReference type="Pfam" id="PF00403">
    <property type="entry name" value="HMA"/>
    <property type="match status" value="1"/>
</dbReference>
<dbReference type="InterPro" id="IPR036163">
    <property type="entry name" value="HMA_dom_sf"/>
</dbReference>
<dbReference type="InterPro" id="IPR000428">
    <property type="entry name" value="Cu-bd"/>
</dbReference>
<name>A0A553IFY5_ACHLA</name>
<organism evidence="3 4">
    <name type="scientific">Acholeplasma laidlawii</name>
    <dbReference type="NCBI Taxonomy" id="2148"/>
    <lineage>
        <taxon>Bacteria</taxon>
        <taxon>Bacillati</taxon>
        <taxon>Mycoplasmatota</taxon>
        <taxon>Mollicutes</taxon>
        <taxon>Acholeplasmatales</taxon>
        <taxon>Acholeplasmataceae</taxon>
        <taxon>Acholeplasma</taxon>
    </lineage>
</organism>
<feature type="domain" description="HMA" evidence="2">
    <location>
        <begin position="1"/>
        <end position="66"/>
    </location>
</feature>
<dbReference type="AlphaFoldDB" id="A0A553IFY5"/>
<comment type="caution">
    <text evidence="3">The sequence shown here is derived from an EMBL/GenBank/DDBJ whole genome shotgun (WGS) entry which is preliminary data.</text>
</comment>
<dbReference type="Proteomes" id="UP000315938">
    <property type="component" value="Unassembled WGS sequence"/>
</dbReference>
<evidence type="ECO:0000256" key="1">
    <source>
        <dbReference type="ARBA" id="ARBA00022723"/>
    </source>
</evidence>
<proteinExistence type="predicted"/>
<dbReference type="GO" id="GO:0005507">
    <property type="term" value="F:copper ion binding"/>
    <property type="evidence" value="ECO:0007669"/>
    <property type="project" value="InterPro"/>
</dbReference>
<dbReference type="PROSITE" id="PS01047">
    <property type="entry name" value="HMA_1"/>
    <property type="match status" value="1"/>
</dbReference>
<dbReference type="InterPro" id="IPR006121">
    <property type="entry name" value="HMA_dom"/>
</dbReference>
<sequence length="69" mass="7664">MKTTVYIDGMHCKNCMAKVEKSLSTVEGVQSAKVNLDKGFAVLKTKDPVNHDVILDTIHTLGYEVKEIK</sequence>
<gene>
    <name evidence="3" type="ORF">FNV44_07050</name>
</gene>
<dbReference type="GeneID" id="41339273"/>
<dbReference type="SUPFAM" id="SSF55008">
    <property type="entry name" value="HMA, heavy metal-associated domain"/>
    <property type="match status" value="1"/>
</dbReference>